<accession>A0A8C3RV67</accession>
<dbReference type="PROSITE" id="PS51110">
    <property type="entry name" value="SAP_A"/>
    <property type="match status" value="1"/>
</dbReference>
<dbReference type="Pfam" id="PF02199">
    <property type="entry name" value="SapA"/>
    <property type="match status" value="1"/>
</dbReference>
<evidence type="ECO:0008006" key="12">
    <source>
        <dbReference type="Google" id="ProtNLM"/>
    </source>
</evidence>
<keyword evidence="2" id="KW-0964">Secreted</keyword>
<proteinExistence type="predicted"/>
<dbReference type="InterPro" id="IPR003119">
    <property type="entry name" value="SAP_A"/>
</dbReference>
<organism evidence="10 11">
    <name type="scientific">Chelydra serpentina</name>
    <name type="common">Snapping turtle</name>
    <name type="synonym">Testudo serpentina</name>
    <dbReference type="NCBI Taxonomy" id="8475"/>
    <lineage>
        <taxon>Eukaryota</taxon>
        <taxon>Metazoa</taxon>
        <taxon>Chordata</taxon>
        <taxon>Craniata</taxon>
        <taxon>Vertebrata</taxon>
        <taxon>Euteleostomi</taxon>
        <taxon>Archelosauria</taxon>
        <taxon>Testudinata</taxon>
        <taxon>Testudines</taxon>
        <taxon>Cryptodira</taxon>
        <taxon>Durocryptodira</taxon>
        <taxon>Americhelydia</taxon>
        <taxon>Chelydroidea</taxon>
        <taxon>Chelydridae</taxon>
        <taxon>Chelydra</taxon>
    </lineage>
</organism>
<feature type="chain" id="PRO_5034489333" description="NK-lysin" evidence="7">
    <location>
        <begin position="17"/>
        <end position="157"/>
    </location>
</feature>
<reference evidence="10" key="2">
    <citation type="submission" date="2025-09" db="UniProtKB">
        <authorList>
            <consortium name="Ensembl"/>
        </authorList>
    </citation>
    <scope>IDENTIFICATION</scope>
</reference>
<dbReference type="PROSITE" id="PS50015">
    <property type="entry name" value="SAP_B"/>
    <property type="match status" value="1"/>
</dbReference>
<keyword evidence="11" id="KW-1185">Reference proteome</keyword>
<dbReference type="SMART" id="SM00741">
    <property type="entry name" value="SapB"/>
    <property type="match status" value="1"/>
</dbReference>
<name>A0A8C3RV67_CHESE</name>
<keyword evidence="3 7" id="KW-0732">Signal</keyword>
<feature type="domain" description="Saposin A-type" evidence="9">
    <location>
        <begin position="20"/>
        <end position="59"/>
    </location>
</feature>
<evidence type="ECO:0000313" key="11">
    <source>
        <dbReference type="Proteomes" id="UP000694403"/>
    </source>
</evidence>
<dbReference type="Gene3D" id="1.10.225.10">
    <property type="entry name" value="Saposin-like"/>
    <property type="match status" value="1"/>
</dbReference>
<evidence type="ECO:0000256" key="3">
    <source>
        <dbReference type="ARBA" id="ARBA00022729"/>
    </source>
</evidence>
<evidence type="ECO:0000256" key="5">
    <source>
        <dbReference type="ARBA" id="ARBA00023157"/>
    </source>
</evidence>
<dbReference type="GO" id="GO:0005576">
    <property type="term" value="C:extracellular region"/>
    <property type="evidence" value="ECO:0007669"/>
    <property type="project" value="UniProtKB-SubCell"/>
</dbReference>
<evidence type="ECO:0000256" key="4">
    <source>
        <dbReference type="ARBA" id="ARBA00022737"/>
    </source>
</evidence>
<feature type="signal peptide" evidence="7">
    <location>
        <begin position="1"/>
        <end position="16"/>
    </location>
</feature>
<dbReference type="PANTHER" id="PTHR15541:SF2">
    <property type="entry name" value="GRANULYSIN"/>
    <property type="match status" value="1"/>
</dbReference>
<dbReference type="Ensembl" id="ENSCSRT00000004584.1">
    <property type="protein sequence ID" value="ENSCSRP00000004439.1"/>
    <property type="gene ID" value="ENSCSRG00000003371.1"/>
</dbReference>
<sequence>MASILVLPLLFAVATALVGQDLVPAQCLQGPKFWCQDVATAVECQREQYCMSLWADVPLWDQLEEEDEAQKPNKKCTLCTQIVDKLKSMIGDEPDEDAINKALNSVCKAVGRRQARMCKSLMKRYKDQITEGLQNGDEAGDICTSIKWCKEPPEFFN</sequence>
<dbReference type="AlphaFoldDB" id="A0A8C3RV67"/>
<keyword evidence="5" id="KW-1015">Disulfide bond</keyword>
<evidence type="ECO:0000256" key="2">
    <source>
        <dbReference type="ARBA" id="ARBA00022525"/>
    </source>
</evidence>
<evidence type="ECO:0000256" key="6">
    <source>
        <dbReference type="ARBA" id="ARBA00023180"/>
    </source>
</evidence>
<dbReference type="Pfam" id="PF05184">
    <property type="entry name" value="SapB_1"/>
    <property type="match status" value="1"/>
</dbReference>
<comment type="subcellular location">
    <subcellularLocation>
        <location evidence="1">Secreted</location>
    </subcellularLocation>
</comment>
<dbReference type="SUPFAM" id="SSF47862">
    <property type="entry name" value="Saposin"/>
    <property type="match status" value="1"/>
</dbReference>
<dbReference type="GO" id="GO:0061844">
    <property type="term" value="P:antimicrobial humoral immune response mediated by antimicrobial peptide"/>
    <property type="evidence" value="ECO:0007669"/>
    <property type="project" value="TreeGrafter"/>
</dbReference>
<evidence type="ECO:0000259" key="8">
    <source>
        <dbReference type="PROSITE" id="PS50015"/>
    </source>
</evidence>
<evidence type="ECO:0000259" key="9">
    <source>
        <dbReference type="PROSITE" id="PS51110"/>
    </source>
</evidence>
<evidence type="ECO:0000256" key="1">
    <source>
        <dbReference type="ARBA" id="ARBA00004613"/>
    </source>
</evidence>
<dbReference type="InterPro" id="IPR038847">
    <property type="entry name" value="Granulysin-like"/>
</dbReference>
<dbReference type="InterPro" id="IPR011001">
    <property type="entry name" value="Saposin-like"/>
</dbReference>
<dbReference type="Pfam" id="PF03489">
    <property type="entry name" value="SapB_2"/>
    <property type="match status" value="1"/>
</dbReference>
<dbReference type="InterPro" id="IPR008139">
    <property type="entry name" value="SaposinB_dom"/>
</dbReference>
<evidence type="ECO:0000313" key="10">
    <source>
        <dbReference type="Ensembl" id="ENSCSRP00000004439.1"/>
    </source>
</evidence>
<protein>
    <recommendedName>
        <fullName evidence="12">NK-lysin</fullName>
    </recommendedName>
</protein>
<reference evidence="10" key="1">
    <citation type="submission" date="2025-08" db="UniProtKB">
        <authorList>
            <consortium name="Ensembl"/>
        </authorList>
    </citation>
    <scope>IDENTIFICATION</scope>
</reference>
<feature type="domain" description="Saposin B-type" evidence="8">
    <location>
        <begin position="72"/>
        <end position="153"/>
    </location>
</feature>
<dbReference type="GO" id="GO:0031640">
    <property type="term" value="P:killing of cells of another organism"/>
    <property type="evidence" value="ECO:0007669"/>
    <property type="project" value="TreeGrafter"/>
</dbReference>
<keyword evidence="4" id="KW-0677">Repeat</keyword>
<dbReference type="InterPro" id="IPR007856">
    <property type="entry name" value="SapB_1"/>
</dbReference>
<dbReference type="GO" id="GO:0044194">
    <property type="term" value="C:cytolytic granule"/>
    <property type="evidence" value="ECO:0007669"/>
    <property type="project" value="TreeGrafter"/>
</dbReference>
<keyword evidence="6" id="KW-0325">Glycoprotein</keyword>
<dbReference type="InterPro" id="IPR008138">
    <property type="entry name" value="SapB_2"/>
</dbReference>
<dbReference type="Proteomes" id="UP000694403">
    <property type="component" value="Unplaced"/>
</dbReference>
<dbReference type="PANTHER" id="PTHR15541">
    <property type="entry name" value="GRANULYSIN RELATED"/>
    <property type="match status" value="1"/>
</dbReference>
<evidence type="ECO:0000256" key="7">
    <source>
        <dbReference type="SAM" id="SignalP"/>
    </source>
</evidence>
<dbReference type="GO" id="GO:0042742">
    <property type="term" value="P:defense response to bacterium"/>
    <property type="evidence" value="ECO:0007669"/>
    <property type="project" value="InterPro"/>
</dbReference>
<dbReference type="GO" id="GO:0006629">
    <property type="term" value="P:lipid metabolic process"/>
    <property type="evidence" value="ECO:0007669"/>
    <property type="project" value="InterPro"/>
</dbReference>